<dbReference type="InterPro" id="IPR002150">
    <property type="entry name" value="Ribosomal_bL31"/>
</dbReference>
<accession>A0ABY7M197</accession>
<organism evidence="4 5">
    <name type="scientific">Candidatus Phytoplasma sacchari</name>
    <dbReference type="NCBI Taxonomy" id="2609813"/>
    <lineage>
        <taxon>Bacteria</taxon>
        <taxon>Bacillati</taxon>
        <taxon>Mycoplasmatota</taxon>
        <taxon>Mollicutes</taxon>
        <taxon>Acholeplasmatales</taxon>
        <taxon>Acholeplasmataceae</taxon>
        <taxon>Candidatus Phytoplasma</taxon>
        <taxon>16SrXI (Rice yellow dwarf group)</taxon>
    </lineage>
</organism>
<dbReference type="Gene3D" id="4.10.830.30">
    <property type="entry name" value="Ribosomal protein L31"/>
    <property type="match status" value="1"/>
</dbReference>
<dbReference type="Proteomes" id="UP001210120">
    <property type="component" value="Chromosome"/>
</dbReference>
<dbReference type="Pfam" id="PF01197">
    <property type="entry name" value="Ribosomal_L31"/>
    <property type="match status" value="1"/>
</dbReference>
<dbReference type="EMBL" id="CP115156">
    <property type="protein sequence ID" value="WBL31487.1"/>
    <property type="molecule type" value="Genomic_DNA"/>
</dbReference>
<protein>
    <recommendedName>
        <fullName evidence="3">50S ribosomal protein L31</fullName>
    </recommendedName>
</protein>
<evidence type="ECO:0000256" key="3">
    <source>
        <dbReference type="RuleBase" id="RU000564"/>
    </source>
</evidence>
<keyword evidence="2 3" id="KW-0687">Ribonucleoprotein</keyword>
<gene>
    <name evidence="4" type="primary">rpmE</name>
    <name evidence="4" type="ORF">O7R10_00255</name>
</gene>
<dbReference type="SUPFAM" id="SSF143800">
    <property type="entry name" value="L28p-like"/>
    <property type="match status" value="1"/>
</dbReference>
<sequence>MNKNIKKKKQPQIYKIEVICDTCKQKHVINTTVSKMKIDTCSNCNSVYNNSQEFVTVAGQVDKFNKRYNLENKKIKNLD</sequence>
<keyword evidence="1 3" id="KW-0689">Ribosomal protein</keyword>
<name>A0ABY7M197_9MOLU</name>
<comment type="similarity">
    <text evidence="3">Belongs to the bacterial ribosomal protein bL31 family.</text>
</comment>
<evidence type="ECO:0000313" key="5">
    <source>
        <dbReference type="Proteomes" id="UP001210120"/>
    </source>
</evidence>
<evidence type="ECO:0000256" key="2">
    <source>
        <dbReference type="ARBA" id="ARBA00023274"/>
    </source>
</evidence>
<reference evidence="4" key="1">
    <citation type="submission" date="2022-12" db="EMBL/GenBank/DDBJ databases">
        <title>Genomic Characterization of Candidatus Phytoplasma sacchari in China.</title>
        <authorList>
            <person name="Zhang R.-Y."/>
        </authorList>
    </citation>
    <scope>NUCLEOTIDE SEQUENCE [LARGE SCALE GENOMIC DNA]</scope>
    <source>
        <strain evidence="4">SCWL1</strain>
    </source>
</reference>
<dbReference type="InterPro" id="IPR042105">
    <property type="entry name" value="Ribosomal_bL31_sf"/>
</dbReference>
<evidence type="ECO:0000313" key="4">
    <source>
        <dbReference type="EMBL" id="WBL31487.1"/>
    </source>
</evidence>
<dbReference type="NCBIfam" id="TIGR00105">
    <property type="entry name" value="L31"/>
    <property type="match status" value="1"/>
</dbReference>
<dbReference type="GO" id="GO:0005840">
    <property type="term" value="C:ribosome"/>
    <property type="evidence" value="ECO:0007669"/>
    <property type="project" value="UniProtKB-KW"/>
</dbReference>
<evidence type="ECO:0000256" key="1">
    <source>
        <dbReference type="ARBA" id="ARBA00022980"/>
    </source>
</evidence>
<keyword evidence="5" id="KW-1185">Reference proteome</keyword>
<dbReference type="PRINTS" id="PR01249">
    <property type="entry name" value="RIBOSOMALL31"/>
</dbReference>
<dbReference type="InterPro" id="IPR034704">
    <property type="entry name" value="Ribosomal_bL28/bL31-like_sf"/>
</dbReference>
<proteinExistence type="inferred from homology"/>